<name>A0A1B7TEJ9_9ASCO</name>
<keyword evidence="13" id="KW-1185">Reference proteome</keyword>
<evidence type="ECO:0000256" key="1">
    <source>
        <dbReference type="ARBA" id="ARBA00005594"/>
    </source>
</evidence>
<dbReference type="PANTHER" id="PTHR42765">
    <property type="entry name" value="SOLEUCYL-TRNA SYNTHETASE"/>
    <property type="match status" value="1"/>
</dbReference>
<comment type="caution">
    <text evidence="12">The sequence shown here is derived from an EMBL/GenBank/DDBJ whole genome shotgun (WGS) entry which is preliminary data.</text>
</comment>
<evidence type="ECO:0000256" key="2">
    <source>
        <dbReference type="ARBA" id="ARBA00013165"/>
    </source>
</evidence>
<keyword evidence="5 9" id="KW-0067">ATP-binding</keyword>
<feature type="domain" description="Aminoacyl-tRNA synthetase class Ia" evidence="10">
    <location>
        <begin position="62"/>
        <end position="707"/>
    </location>
</feature>
<dbReference type="SUPFAM" id="SSF52374">
    <property type="entry name" value="Nucleotidylyl transferase"/>
    <property type="match status" value="1"/>
</dbReference>
<evidence type="ECO:0000256" key="9">
    <source>
        <dbReference type="RuleBase" id="RU363035"/>
    </source>
</evidence>
<dbReference type="Gene3D" id="1.10.730.20">
    <property type="match status" value="1"/>
</dbReference>
<evidence type="ECO:0000256" key="4">
    <source>
        <dbReference type="ARBA" id="ARBA00022741"/>
    </source>
</evidence>
<dbReference type="InterPro" id="IPR050081">
    <property type="entry name" value="Ile-tRNA_ligase"/>
</dbReference>
<protein>
    <recommendedName>
        <fullName evidence="2">isoleucine--tRNA ligase</fullName>
        <ecNumber evidence="2">6.1.1.5</ecNumber>
    </recommendedName>
    <alternativeName>
        <fullName evidence="8">Isoleucyl-tRNA synthetase</fullName>
    </alternativeName>
</protein>
<dbReference type="InterPro" id="IPR033708">
    <property type="entry name" value="Anticodon_Ile_BEm"/>
</dbReference>
<evidence type="ECO:0000256" key="3">
    <source>
        <dbReference type="ARBA" id="ARBA00022598"/>
    </source>
</evidence>
<dbReference type="GO" id="GO:0005739">
    <property type="term" value="C:mitochondrion"/>
    <property type="evidence" value="ECO:0007669"/>
    <property type="project" value="TreeGrafter"/>
</dbReference>
<dbReference type="GO" id="GO:0000049">
    <property type="term" value="F:tRNA binding"/>
    <property type="evidence" value="ECO:0007669"/>
    <property type="project" value="InterPro"/>
</dbReference>
<dbReference type="InterPro" id="IPR013155">
    <property type="entry name" value="M/V/L/I-tRNA-synth_anticd-bd"/>
</dbReference>
<evidence type="ECO:0000256" key="7">
    <source>
        <dbReference type="ARBA" id="ARBA00023146"/>
    </source>
</evidence>
<reference evidence="13" key="1">
    <citation type="journal article" date="2016" name="Proc. Natl. Acad. Sci. U.S.A.">
        <title>Comparative genomics of biotechnologically important yeasts.</title>
        <authorList>
            <person name="Riley R."/>
            <person name="Haridas S."/>
            <person name="Wolfe K.H."/>
            <person name="Lopes M.R."/>
            <person name="Hittinger C.T."/>
            <person name="Goeker M."/>
            <person name="Salamov A.A."/>
            <person name="Wisecaver J.H."/>
            <person name="Long T.M."/>
            <person name="Calvey C.H."/>
            <person name="Aerts A.L."/>
            <person name="Barry K.W."/>
            <person name="Choi C."/>
            <person name="Clum A."/>
            <person name="Coughlan A.Y."/>
            <person name="Deshpande S."/>
            <person name="Douglass A.P."/>
            <person name="Hanson S.J."/>
            <person name="Klenk H.-P."/>
            <person name="LaButti K.M."/>
            <person name="Lapidus A."/>
            <person name="Lindquist E.A."/>
            <person name="Lipzen A.M."/>
            <person name="Meier-Kolthoff J.P."/>
            <person name="Ohm R.A."/>
            <person name="Otillar R.P."/>
            <person name="Pangilinan J.L."/>
            <person name="Peng Y."/>
            <person name="Rokas A."/>
            <person name="Rosa C.A."/>
            <person name="Scheuner C."/>
            <person name="Sibirny A.A."/>
            <person name="Slot J.C."/>
            <person name="Stielow J.B."/>
            <person name="Sun H."/>
            <person name="Kurtzman C.P."/>
            <person name="Blackwell M."/>
            <person name="Grigoriev I.V."/>
            <person name="Jeffries T.W."/>
        </authorList>
    </citation>
    <scope>NUCLEOTIDE SEQUENCE [LARGE SCALE GENOMIC DNA]</scope>
    <source>
        <strain evidence="13">NRRL Y-1626</strain>
    </source>
</reference>
<evidence type="ECO:0000259" key="10">
    <source>
        <dbReference type="Pfam" id="PF00133"/>
    </source>
</evidence>
<dbReference type="InterPro" id="IPR014729">
    <property type="entry name" value="Rossmann-like_a/b/a_fold"/>
</dbReference>
<dbReference type="PANTHER" id="PTHR42765:SF1">
    <property type="entry name" value="ISOLEUCINE--TRNA LIGASE, MITOCHONDRIAL"/>
    <property type="match status" value="1"/>
</dbReference>
<gene>
    <name evidence="12" type="ORF">HANVADRAFT_23743</name>
</gene>
<dbReference type="InterPro" id="IPR002300">
    <property type="entry name" value="aa-tRNA-synth_Ia"/>
</dbReference>
<dbReference type="InterPro" id="IPR009008">
    <property type="entry name" value="Val/Leu/Ile-tRNA-synth_edit"/>
</dbReference>
<dbReference type="InterPro" id="IPR001412">
    <property type="entry name" value="aa-tRNA-synth_I_CS"/>
</dbReference>
<dbReference type="PRINTS" id="PR00984">
    <property type="entry name" value="TRNASYNTHILE"/>
</dbReference>
<dbReference type="Pfam" id="PF00133">
    <property type="entry name" value="tRNA-synt_1"/>
    <property type="match status" value="1"/>
</dbReference>
<proteinExistence type="inferred from homology"/>
<evidence type="ECO:0000256" key="6">
    <source>
        <dbReference type="ARBA" id="ARBA00022917"/>
    </source>
</evidence>
<dbReference type="Proteomes" id="UP000092321">
    <property type="component" value="Unassembled WGS sequence"/>
</dbReference>
<feature type="domain" description="Methionyl/Valyl/Leucyl/Isoleucyl-tRNA synthetase anticodon-binding" evidence="11">
    <location>
        <begin position="751"/>
        <end position="871"/>
    </location>
</feature>
<dbReference type="Gene3D" id="3.40.50.620">
    <property type="entry name" value="HUPs"/>
    <property type="match status" value="2"/>
</dbReference>
<evidence type="ECO:0000313" key="13">
    <source>
        <dbReference type="Proteomes" id="UP000092321"/>
    </source>
</evidence>
<keyword evidence="3 9" id="KW-0436">Ligase</keyword>
<keyword evidence="4 9" id="KW-0547">Nucleotide-binding</keyword>
<organism evidence="12 13">
    <name type="scientific">Hanseniaspora valbyensis NRRL Y-1626</name>
    <dbReference type="NCBI Taxonomy" id="766949"/>
    <lineage>
        <taxon>Eukaryota</taxon>
        <taxon>Fungi</taxon>
        <taxon>Dikarya</taxon>
        <taxon>Ascomycota</taxon>
        <taxon>Saccharomycotina</taxon>
        <taxon>Saccharomycetes</taxon>
        <taxon>Saccharomycodales</taxon>
        <taxon>Saccharomycodaceae</taxon>
        <taxon>Hanseniaspora</taxon>
    </lineage>
</organism>
<dbReference type="Pfam" id="PF08264">
    <property type="entry name" value="Anticodon_1"/>
    <property type="match status" value="1"/>
</dbReference>
<evidence type="ECO:0000256" key="5">
    <source>
        <dbReference type="ARBA" id="ARBA00022840"/>
    </source>
</evidence>
<dbReference type="SUPFAM" id="SSF50677">
    <property type="entry name" value="ValRS/IleRS/LeuRS editing domain"/>
    <property type="match status" value="1"/>
</dbReference>
<keyword evidence="6 9" id="KW-0648">Protein biosynthesis</keyword>
<dbReference type="GO" id="GO:0032543">
    <property type="term" value="P:mitochondrial translation"/>
    <property type="evidence" value="ECO:0007669"/>
    <property type="project" value="TreeGrafter"/>
</dbReference>
<comment type="similarity">
    <text evidence="1 9">Belongs to the class-I aminoacyl-tRNA synthetase family.</text>
</comment>
<evidence type="ECO:0000259" key="11">
    <source>
        <dbReference type="Pfam" id="PF08264"/>
    </source>
</evidence>
<dbReference type="GO" id="GO:0004822">
    <property type="term" value="F:isoleucine-tRNA ligase activity"/>
    <property type="evidence" value="ECO:0007669"/>
    <property type="project" value="UniProtKB-EC"/>
</dbReference>
<dbReference type="EMBL" id="LXPE01000010">
    <property type="protein sequence ID" value="OBA27163.1"/>
    <property type="molecule type" value="Genomic_DNA"/>
</dbReference>
<dbReference type="InterPro" id="IPR009080">
    <property type="entry name" value="tRNAsynth_Ia_anticodon-bd"/>
</dbReference>
<dbReference type="OrthoDB" id="10264412at2759"/>
<dbReference type="GO" id="GO:0002161">
    <property type="term" value="F:aminoacyl-tRNA deacylase activity"/>
    <property type="evidence" value="ECO:0007669"/>
    <property type="project" value="InterPro"/>
</dbReference>
<evidence type="ECO:0000256" key="8">
    <source>
        <dbReference type="ARBA" id="ARBA00032665"/>
    </source>
</evidence>
<dbReference type="NCBIfam" id="TIGR00392">
    <property type="entry name" value="ileS"/>
    <property type="match status" value="1"/>
</dbReference>
<dbReference type="InterPro" id="IPR002301">
    <property type="entry name" value="Ile-tRNA-ligase"/>
</dbReference>
<dbReference type="PROSITE" id="PS00178">
    <property type="entry name" value="AA_TRNA_LIGASE_I"/>
    <property type="match status" value="1"/>
</dbReference>
<keyword evidence="7 9" id="KW-0030">Aminoacyl-tRNA synthetase</keyword>
<accession>A0A1B7TEJ9</accession>
<dbReference type="CDD" id="cd07960">
    <property type="entry name" value="Anticodon_Ia_Ile_BEm"/>
    <property type="match status" value="1"/>
</dbReference>
<sequence length="991" mass="115043">MAANATNIKHLYQKSINLPYTKFQIKNILGDNFGEYNEKLIKESSLDLYNEQLGESSTKQNTLKRDDFFILHDGPPFANGDIHLGHALNKVLKDIINRYNLLFKNKYIHYKPGWDTHGLPIEFKITQMINKSKDKSQRSVLGDTVKLREMCNDYALEQIEIQKKTFKNLSIMTDLDNNYKTLDPSYEIGELENWLKLFENGLVQRLEKPTYWSIENRTSLAEAELEYNQNHVSKTCHVKFPIVSEGPLKGMNLLIWTTTPWTLLANKAICYNPELKYIIVENKDNKNEKLIVEETLFNNKSIPNMENYEQVDPEIKVNLENVLYTNRMFKKFLTFPVLSGDHVTNSQGTGLVHTAPSHGLDDFNIGRKHNLELSTPVNFKGQYNIDDEKTWAYNLKFEKKNVKVLDKDTTKTILEFLQTNNMLHDTSDYTHSYPYDWRSKKPIIVLTTPQFFIDLTTVKPKALDAIASTMENKNSPTVQFKPETGRVRLASFIEKRKEWCISRQRTWGVPIPYFISEQGETYMTPRSIKFIIERIKKVGINKWFETSAETNSDDEVWSWLDAESQKEMMSIGSGWRKGKDTLDVWFDSGSSWRVIQNDFARFTKEEKETGSVVADLYLEGSDQHRGWFQSSLLSKIAALNEKPPYKKVLTHGFTLDSKGAKMSKSLGNVITPMEVILGNKQKQLPSLDIDGLRLLVANSLYSNDISIGKETLNINHDLFKKIRSFLKFLMGNLQKFDHNDILPVNELSELDRYILNKIQTDFDQVISGHFEEYDFTKIISIVNSFISNEMNGVFLEASRDELYCGDEMDSFRRKQLLSTSFYILDYCRYILAPIMPITAQEIWNFNYKPYKLEEQNNRILKGLTPFTREFLLNNVNIESKDMTKEFLLKKLLNTEFNKLAAENKNITKKLHVVIDIKMSSADHRSLDSQAVEELLQVSKVNYIIDDAASEIQMRVYPSTEKDCNRCWKRIVPKESEKDICERCEKVLENKI</sequence>
<dbReference type="Gene3D" id="3.90.740.10">
    <property type="entry name" value="Valyl/Leucyl/Isoleucyl-tRNA synthetase, editing domain"/>
    <property type="match status" value="1"/>
</dbReference>
<dbReference type="GO" id="GO:0006428">
    <property type="term" value="P:isoleucyl-tRNA aminoacylation"/>
    <property type="evidence" value="ECO:0007669"/>
    <property type="project" value="InterPro"/>
</dbReference>
<dbReference type="SUPFAM" id="SSF47323">
    <property type="entry name" value="Anticodon-binding domain of a subclass of class I aminoacyl-tRNA synthetases"/>
    <property type="match status" value="1"/>
</dbReference>
<dbReference type="AlphaFoldDB" id="A0A1B7TEJ9"/>
<dbReference type="GO" id="GO:0005524">
    <property type="term" value="F:ATP binding"/>
    <property type="evidence" value="ECO:0007669"/>
    <property type="project" value="UniProtKB-KW"/>
</dbReference>
<dbReference type="EC" id="6.1.1.5" evidence="2"/>
<evidence type="ECO:0000313" key="12">
    <source>
        <dbReference type="EMBL" id="OBA27163.1"/>
    </source>
</evidence>